<dbReference type="GO" id="GO:0005634">
    <property type="term" value="C:nucleus"/>
    <property type="evidence" value="ECO:0007669"/>
    <property type="project" value="UniProtKB-SubCell"/>
</dbReference>
<feature type="compositionally biased region" description="Low complexity" evidence="6">
    <location>
        <begin position="16"/>
        <end position="25"/>
    </location>
</feature>
<feature type="compositionally biased region" description="Basic residues" evidence="6">
    <location>
        <begin position="226"/>
        <end position="237"/>
    </location>
</feature>
<dbReference type="GO" id="GO:2000032">
    <property type="term" value="P:regulation of secondary shoot formation"/>
    <property type="evidence" value="ECO:0007669"/>
    <property type="project" value="TreeGrafter"/>
</dbReference>
<dbReference type="PANTHER" id="PTHR31072">
    <property type="entry name" value="TRANSCRIPTION FACTOR TCP4-RELATED"/>
    <property type="match status" value="1"/>
</dbReference>
<dbReference type="InterPro" id="IPR017887">
    <property type="entry name" value="TF_TCP_subgr"/>
</dbReference>
<keyword evidence="9" id="KW-1185">Reference proteome</keyword>
<dbReference type="OMA" id="WMPRREA"/>
<feature type="region of interest" description="Disordered" evidence="6">
    <location>
        <begin position="13"/>
        <end position="51"/>
    </location>
</feature>
<keyword evidence="3" id="KW-0238">DNA-binding</keyword>
<dbReference type="AlphaFoldDB" id="A0A0E0Q3S8"/>
<keyword evidence="2" id="KW-0805">Transcription regulation</keyword>
<proteinExistence type="predicted"/>
<evidence type="ECO:0000256" key="4">
    <source>
        <dbReference type="ARBA" id="ARBA00023163"/>
    </source>
</evidence>
<reference evidence="9" key="1">
    <citation type="submission" date="2013-06" db="EMBL/GenBank/DDBJ databases">
        <authorList>
            <person name="Zhao Q."/>
        </authorList>
    </citation>
    <scope>NUCLEOTIDE SEQUENCE</scope>
    <source>
        <strain evidence="9">cv. W1943</strain>
    </source>
</reference>
<evidence type="ECO:0000256" key="3">
    <source>
        <dbReference type="ARBA" id="ARBA00023125"/>
    </source>
</evidence>
<comment type="subcellular location">
    <subcellularLocation>
        <location evidence="1">Nucleus</location>
    </subcellularLocation>
</comment>
<dbReference type="STRING" id="4529.A0A0E0Q3S8"/>
<feature type="compositionally biased region" description="Gly residues" evidence="6">
    <location>
        <begin position="282"/>
        <end position="296"/>
    </location>
</feature>
<dbReference type="GO" id="GO:0043565">
    <property type="term" value="F:sequence-specific DNA binding"/>
    <property type="evidence" value="ECO:0007669"/>
    <property type="project" value="TreeGrafter"/>
</dbReference>
<dbReference type="EnsemblPlants" id="ORUFI07G02160.1">
    <property type="protein sequence ID" value="ORUFI07G02160.1"/>
    <property type="gene ID" value="ORUFI07G02160"/>
</dbReference>
<feature type="compositionally biased region" description="Basic and acidic residues" evidence="6">
    <location>
        <begin position="238"/>
        <end position="259"/>
    </location>
</feature>
<dbReference type="PROSITE" id="PS51369">
    <property type="entry name" value="TCP"/>
    <property type="match status" value="1"/>
</dbReference>
<dbReference type="GO" id="GO:0003700">
    <property type="term" value="F:DNA-binding transcription factor activity"/>
    <property type="evidence" value="ECO:0007669"/>
    <property type="project" value="InterPro"/>
</dbReference>
<dbReference type="HOGENOM" id="CLU_071936_0_0_1"/>
<evidence type="ECO:0000259" key="7">
    <source>
        <dbReference type="PROSITE" id="PS51369"/>
    </source>
</evidence>
<feature type="compositionally biased region" description="Gly residues" evidence="6">
    <location>
        <begin position="315"/>
        <end position="334"/>
    </location>
</feature>
<dbReference type="PANTHER" id="PTHR31072:SF23">
    <property type="entry name" value="TRANSCRIPTION FACTOR PCF8"/>
    <property type="match status" value="1"/>
</dbReference>
<dbReference type="Gramene" id="ORUFI07G02160.1">
    <property type="protein sequence ID" value="ORUFI07G02160.1"/>
    <property type="gene ID" value="ORUFI07G02160"/>
</dbReference>
<evidence type="ECO:0000313" key="8">
    <source>
        <dbReference type="EnsemblPlants" id="ORUFI07G02160.1"/>
    </source>
</evidence>
<feature type="region of interest" description="Disordered" evidence="6">
    <location>
        <begin position="196"/>
        <end position="334"/>
    </location>
</feature>
<evidence type="ECO:0000256" key="1">
    <source>
        <dbReference type="ARBA" id="ARBA00004123"/>
    </source>
</evidence>
<keyword evidence="5" id="KW-0539">Nucleus</keyword>
<sequence length="334" mass="35293">MSGHHVIISLPPSLPPLSLSLSSPSGQAGRRWGGHRDKEVGRPAGDAAAATWEKGREAAAGARGAKAASIKIDQTKPRRISHELAQASAMEEVVVGKERKRPRCALVGVGVGGHSGARGGRAEWRAQWRARRTSTAKWLSVPTAIAFYDIQDRLGVDQPSKAIEWLIRAAAAAIDALPSLDCSFVLPNAAQLLTRRRRRPLSGRPSAEQARTRKATVAASPGKSGEKRRKTRSRCAARRAEHIAKLRARREGWMPRREASTSAASGGQSWIRKPSTPRSGGLCSGAGEGEGGGGGSTREIEEDELKHGGERSGATMGGEGRQGGGAERGGGGRR</sequence>
<evidence type="ECO:0000256" key="6">
    <source>
        <dbReference type="SAM" id="MobiDB-lite"/>
    </source>
</evidence>
<reference evidence="8" key="2">
    <citation type="submission" date="2015-06" db="UniProtKB">
        <authorList>
            <consortium name="EnsemblPlants"/>
        </authorList>
    </citation>
    <scope>IDENTIFICATION</scope>
</reference>
<evidence type="ECO:0000256" key="5">
    <source>
        <dbReference type="ARBA" id="ARBA00023242"/>
    </source>
</evidence>
<dbReference type="Proteomes" id="UP000008022">
    <property type="component" value="Unassembled WGS sequence"/>
</dbReference>
<name>A0A0E0Q3S8_ORYRU</name>
<dbReference type="InterPro" id="IPR005333">
    <property type="entry name" value="Transcription_factor_TCP"/>
</dbReference>
<evidence type="ECO:0000256" key="2">
    <source>
        <dbReference type="ARBA" id="ARBA00023015"/>
    </source>
</evidence>
<organism evidence="8 9">
    <name type="scientific">Oryza rufipogon</name>
    <name type="common">Brownbeard rice</name>
    <name type="synonym">Asian wild rice</name>
    <dbReference type="NCBI Taxonomy" id="4529"/>
    <lineage>
        <taxon>Eukaryota</taxon>
        <taxon>Viridiplantae</taxon>
        <taxon>Streptophyta</taxon>
        <taxon>Embryophyta</taxon>
        <taxon>Tracheophyta</taxon>
        <taxon>Spermatophyta</taxon>
        <taxon>Magnoliopsida</taxon>
        <taxon>Liliopsida</taxon>
        <taxon>Poales</taxon>
        <taxon>Poaceae</taxon>
        <taxon>BOP clade</taxon>
        <taxon>Oryzoideae</taxon>
        <taxon>Oryzeae</taxon>
        <taxon>Oryzinae</taxon>
        <taxon>Oryza</taxon>
    </lineage>
</organism>
<feature type="domain" description="TCP" evidence="7">
    <location>
        <begin position="110"/>
        <end position="177"/>
    </location>
</feature>
<dbReference type="Pfam" id="PF03634">
    <property type="entry name" value="TCP"/>
    <property type="match status" value="1"/>
</dbReference>
<accession>A0A0E0Q3S8</accession>
<protein>
    <recommendedName>
        <fullName evidence="7">TCP domain-containing protein</fullName>
    </recommendedName>
</protein>
<evidence type="ECO:0000313" key="9">
    <source>
        <dbReference type="Proteomes" id="UP000008022"/>
    </source>
</evidence>
<keyword evidence="4" id="KW-0804">Transcription</keyword>